<dbReference type="AlphaFoldDB" id="K1Q4K8"/>
<dbReference type="InterPro" id="IPR016024">
    <property type="entry name" value="ARM-type_fold"/>
</dbReference>
<organism evidence="2">
    <name type="scientific">Magallana gigas</name>
    <name type="common">Pacific oyster</name>
    <name type="synonym">Crassostrea gigas</name>
    <dbReference type="NCBI Taxonomy" id="29159"/>
    <lineage>
        <taxon>Eukaryota</taxon>
        <taxon>Metazoa</taxon>
        <taxon>Spiralia</taxon>
        <taxon>Lophotrochozoa</taxon>
        <taxon>Mollusca</taxon>
        <taxon>Bivalvia</taxon>
        <taxon>Autobranchia</taxon>
        <taxon>Pteriomorphia</taxon>
        <taxon>Ostreida</taxon>
        <taxon>Ostreoidea</taxon>
        <taxon>Ostreidae</taxon>
        <taxon>Magallana</taxon>
    </lineage>
</organism>
<dbReference type="SUPFAM" id="SSF48371">
    <property type="entry name" value="ARM repeat"/>
    <property type="match status" value="1"/>
</dbReference>
<feature type="compositionally biased region" description="Acidic residues" evidence="1">
    <location>
        <begin position="1122"/>
        <end position="1134"/>
    </location>
</feature>
<dbReference type="HOGENOM" id="CLU_270143_0_0_1"/>
<dbReference type="InParanoid" id="K1Q4K8"/>
<dbReference type="EMBL" id="JH818257">
    <property type="protein sequence ID" value="EKC31487.1"/>
    <property type="molecule type" value="Genomic_DNA"/>
</dbReference>
<dbReference type="InterPro" id="IPR011989">
    <property type="entry name" value="ARM-like"/>
</dbReference>
<dbReference type="PANTHER" id="PTHR36910">
    <property type="match status" value="1"/>
</dbReference>
<accession>K1Q4K8</accession>
<evidence type="ECO:0000313" key="2">
    <source>
        <dbReference type="EMBL" id="EKC31487.1"/>
    </source>
</evidence>
<name>K1Q4K8_MAGGI</name>
<gene>
    <name evidence="2" type="ORF">CGI_10015461</name>
</gene>
<feature type="region of interest" description="Disordered" evidence="1">
    <location>
        <begin position="1099"/>
        <end position="1137"/>
    </location>
</feature>
<dbReference type="PANTHER" id="PTHR36910:SF8">
    <property type="match status" value="1"/>
</dbReference>
<evidence type="ECO:0000256" key="1">
    <source>
        <dbReference type="SAM" id="MobiDB-lite"/>
    </source>
</evidence>
<dbReference type="Gene3D" id="1.25.10.10">
    <property type="entry name" value="Leucine-rich Repeat Variant"/>
    <property type="match status" value="1"/>
</dbReference>
<proteinExistence type="predicted"/>
<feature type="compositionally biased region" description="Basic and acidic residues" evidence="1">
    <location>
        <begin position="1107"/>
        <end position="1121"/>
    </location>
</feature>
<sequence length="1207" mass="136209">MIKLLNLRVHGCAGYPDHRLLNAFEDDLYNTKMTSSTNGLCDCAMALLSAKSSTDEQIMLKSIHRHLSDLTGAAKGFQNGNGNQNHFHGEMSTHHLESQIVVLISDQDVLNKLTCYVFDRRYGWSEAGRDGMRRVRRMSSTGTTLEASDGHMKAVLNDLLDNIIRWYIHQPLSVQLVHAFEYTMKQVSDVHVVRNRTIIHFMEWLRQNQEELQDFECTQLIQKLIIAALTDVWSAIRNSCAKSLGPIVSHLSVVEQEKIFQKLVKLCVSETSSWQAVEGAIMGINSIIQQYTEKADSRSTTPQFSLHNQSMDIPQVPNFISSEIHNVVFKLLYHSQLTIREHAAKALSTYISCSDVQEAYSTFQQVIQQLLKDVVGSTDVLSSVESIKLPIQFLDAYAAEGLLSVCLSIIKVLPLQMMLSDWLTYTNTFLLYLSHPASTVRQATSSIFRYLVSKCSHCPVLVSLLLQSLVQGWIPNTDILQREEKTTADQSCSSHVRASVTSNKGFLLDAWESREGRLLAYELIMKFFIKNHWLYTFGPAASSQLRRQNTDSEIQSEDEENIPEEKIKEHERTHSISCTEEFEKTSVVFHDSTSEQSLPVQFKSEGRLRVLEYEKMNGDTGGRISRYSLLSILSQLQNIDCTVNNKNPNVSQQIRNSTFYQKLQDTLGNKTPPEMEWMTSVQLTPLKQTLKRILLQTVESLGDSQWELRRITKQVLPCLAEVIRWYDIGTLEEIWQAHLSTRPSLLTYAAVMLLQESMLHCIHLTPLLQRPPSTWQHEDSCKQILQKIVSSVTDQIPTCLPSLDKLVQRSRYDRLSVLAATTIILAHAHFDIPSDQRVSQIASVLSYWKLLFGFTHPNTRISKELLQQGTDIRLFSSPFEGYLSCCLVKPENKFQCAKQVEKVFVSASHRALQSFLQKLPVESVCSLMPIVAHYSGLFIEESSICRNMRDCLHRVGIRVVEYVTQSRDDKQTCLMCLHLTLKELAAIVTLKSAEVHLVQRYLSIYLTLCKPMNPVKHLRSIFLAICSRVSEGIHFSVDHSPRPNDDLCLLSNDIPIPSTNSSESLSDLDVEDTVIIGSPGHFPESLTLNLSNSSLPSGLISSLSQGSDRDGAKSPSDKDSESSDWDSWDEDNNEEQSALTQAFGEFLKCLKKICDSNAHDATSWMVLSLFVNIWNPRVLGGRGLCPLNLPPEESPGGPQAAPRPLPQ</sequence>
<reference evidence="2" key="1">
    <citation type="journal article" date="2012" name="Nature">
        <title>The oyster genome reveals stress adaptation and complexity of shell formation.</title>
        <authorList>
            <person name="Zhang G."/>
            <person name="Fang X."/>
            <person name="Guo X."/>
            <person name="Li L."/>
            <person name="Luo R."/>
            <person name="Xu F."/>
            <person name="Yang P."/>
            <person name="Zhang L."/>
            <person name="Wang X."/>
            <person name="Qi H."/>
            <person name="Xiong Z."/>
            <person name="Que H."/>
            <person name="Xie Y."/>
            <person name="Holland P.W."/>
            <person name="Paps J."/>
            <person name="Zhu Y."/>
            <person name="Wu F."/>
            <person name="Chen Y."/>
            <person name="Wang J."/>
            <person name="Peng C."/>
            <person name="Meng J."/>
            <person name="Yang L."/>
            <person name="Liu J."/>
            <person name="Wen B."/>
            <person name="Zhang N."/>
            <person name="Huang Z."/>
            <person name="Zhu Q."/>
            <person name="Feng Y."/>
            <person name="Mount A."/>
            <person name="Hedgecock D."/>
            <person name="Xu Z."/>
            <person name="Liu Y."/>
            <person name="Domazet-Loso T."/>
            <person name="Du Y."/>
            <person name="Sun X."/>
            <person name="Zhang S."/>
            <person name="Liu B."/>
            <person name="Cheng P."/>
            <person name="Jiang X."/>
            <person name="Li J."/>
            <person name="Fan D."/>
            <person name="Wang W."/>
            <person name="Fu W."/>
            <person name="Wang T."/>
            <person name="Wang B."/>
            <person name="Zhang J."/>
            <person name="Peng Z."/>
            <person name="Li Y."/>
            <person name="Li N."/>
            <person name="Wang J."/>
            <person name="Chen M."/>
            <person name="He Y."/>
            <person name="Tan F."/>
            <person name="Song X."/>
            <person name="Zheng Q."/>
            <person name="Huang R."/>
            <person name="Yang H."/>
            <person name="Du X."/>
            <person name="Chen L."/>
            <person name="Yang M."/>
            <person name="Gaffney P.M."/>
            <person name="Wang S."/>
            <person name="Luo L."/>
            <person name="She Z."/>
            <person name="Ming Y."/>
            <person name="Huang W."/>
            <person name="Zhang S."/>
            <person name="Huang B."/>
            <person name="Zhang Y."/>
            <person name="Qu T."/>
            <person name="Ni P."/>
            <person name="Miao G."/>
            <person name="Wang J."/>
            <person name="Wang Q."/>
            <person name="Steinberg C.E."/>
            <person name="Wang H."/>
            <person name="Li N."/>
            <person name="Qian L."/>
            <person name="Zhang G."/>
            <person name="Li Y."/>
            <person name="Yang H."/>
            <person name="Liu X."/>
            <person name="Wang J."/>
            <person name="Yin Y."/>
            <person name="Wang J."/>
        </authorList>
    </citation>
    <scope>NUCLEOTIDE SEQUENCE [LARGE SCALE GENOMIC DNA]</scope>
    <source>
        <strain evidence="2">05x7-T-G4-1.051#20</strain>
    </source>
</reference>
<protein>
    <submittedName>
        <fullName evidence="2">Uncharacterized protein</fullName>
    </submittedName>
</protein>